<feature type="transmembrane region" description="Helical" evidence="14">
    <location>
        <begin position="3549"/>
        <end position="3570"/>
    </location>
</feature>
<comment type="subcellular location">
    <subcellularLocation>
        <location evidence="2">Cell membrane</location>
        <topology evidence="2">Multi-pass membrane protein</topology>
    </subcellularLocation>
    <subcellularLocation>
        <location evidence="1">Cell projection</location>
        <location evidence="1">Cilium</location>
    </subcellularLocation>
</comment>
<dbReference type="Pfam" id="PF00801">
    <property type="entry name" value="PKD"/>
    <property type="match status" value="11"/>
</dbReference>
<keyword evidence="11" id="KW-0966">Cell projection</keyword>
<dbReference type="Proteomes" id="UP000593565">
    <property type="component" value="Unassembled WGS sequence"/>
</dbReference>
<dbReference type="Pfam" id="PF08016">
    <property type="entry name" value="PKD_channel"/>
    <property type="match status" value="1"/>
</dbReference>
<comment type="caution">
    <text evidence="20">The sequence shown here is derived from an EMBL/GenBank/DDBJ whole genome shotgun (WGS) entry which is preliminary data.</text>
</comment>
<feature type="domain" description="REJ" evidence="19">
    <location>
        <begin position="1779"/>
        <end position="2461"/>
    </location>
</feature>
<feature type="transmembrane region" description="Helical" evidence="14">
    <location>
        <begin position="3590"/>
        <end position="3617"/>
    </location>
</feature>
<feature type="compositionally biased region" description="Basic and acidic residues" evidence="13">
    <location>
        <begin position="4040"/>
        <end position="4050"/>
    </location>
</feature>
<feature type="signal peptide" evidence="15">
    <location>
        <begin position="1"/>
        <end position="20"/>
    </location>
</feature>
<feature type="compositionally biased region" description="Polar residues" evidence="13">
    <location>
        <begin position="3814"/>
        <end position="3829"/>
    </location>
</feature>
<dbReference type="Pfam" id="PF00059">
    <property type="entry name" value="Lectin_C"/>
    <property type="match status" value="1"/>
</dbReference>
<feature type="domain" description="PKD" evidence="17">
    <location>
        <begin position="742"/>
        <end position="832"/>
    </location>
</feature>
<evidence type="ECO:0000256" key="14">
    <source>
        <dbReference type="SAM" id="Phobius"/>
    </source>
</evidence>
<feature type="transmembrane region" description="Helical" evidence="14">
    <location>
        <begin position="2691"/>
        <end position="2711"/>
    </location>
</feature>
<dbReference type="PANTHER" id="PTHR46730:SF2">
    <property type="entry name" value="POLYCYSTIN-1 ISOFORM X1"/>
    <property type="match status" value="1"/>
</dbReference>
<dbReference type="Gene3D" id="2.60.40.10">
    <property type="entry name" value="Immunoglobulins"/>
    <property type="match status" value="6"/>
</dbReference>
<reference evidence="20 21" key="1">
    <citation type="submission" date="2020-02" db="EMBL/GenBank/DDBJ databases">
        <title>A chromosome-scale genome assembly of the black bullhead catfish (Ameiurus melas).</title>
        <authorList>
            <person name="Wen M."/>
            <person name="Zham M."/>
            <person name="Cabau C."/>
            <person name="Klopp C."/>
            <person name="Donnadieu C."/>
            <person name="Roques C."/>
            <person name="Bouchez O."/>
            <person name="Lampietro C."/>
            <person name="Jouanno E."/>
            <person name="Herpin A."/>
            <person name="Louis A."/>
            <person name="Berthelot C."/>
            <person name="Parey E."/>
            <person name="Roest-Crollius H."/>
            <person name="Braasch I."/>
            <person name="Postlethwait J."/>
            <person name="Robinson-Rechavi M."/>
            <person name="Echchiki A."/>
            <person name="Begum T."/>
            <person name="Montfort J."/>
            <person name="Schartl M."/>
            <person name="Bobe J."/>
            <person name="Guiguen Y."/>
        </authorList>
    </citation>
    <scope>NUCLEOTIDE SEQUENCE [LARGE SCALE GENOMIC DNA]</scope>
    <source>
        <strain evidence="20">M_S1</strain>
        <tissue evidence="20">Blood</tissue>
    </source>
</reference>
<dbReference type="SMART" id="SM00034">
    <property type="entry name" value="CLECT"/>
    <property type="match status" value="1"/>
</dbReference>
<feature type="transmembrane region" description="Helical" evidence="14">
    <location>
        <begin position="3733"/>
        <end position="3762"/>
    </location>
</feature>
<dbReference type="InterPro" id="IPR001024">
    <property type="entry name" value="PLAT/LH2_dom"/>
</dbReference>
<dbReference type="InterPro" id="IPR013122">
    <property type="entry name" value="PKD1_2_channel"/>
</dbReference>
<evidence type="ECO:0000259" key="16">
    <source>
        <dbReference type="PROSITE" id="PS50041"/>
    </source>
</evidence>
<keyword evidence="8" id="KW-0969">Cilium</keyword>
<feature type="region of interest" description="Disordered" evidence="13">
    <location>
        <begin position="3900"/>
        <end position="3959"/>
    </location>
</feature>
<dbReference type="InterPro" id="IPR013783">
    <property type="entry name" value="Ig-like_fold"/>
</dbReference>
<keyword evidence="6" id="KW-0677">Repeat</keyword>
<dbReference type="SMART" id="SM00303">
    <property type="entry name" value="GPS"/>
    <property type="match status" value="1"/>
</dbReference>
<dbReference type="CDD" id="cd00146">
    <property type="entry name" value="PKD"/>
    <property type="match status" value="6"/>
</dbReference>
<proteinExistence type="inferred from homology"/>
<sequence>MDLVHLLLVLILSTLSSCSTDVDFCPKGARIDRDGLHCYWISASTSTWQEARADCQNVHRGDLAVVDKPSVQKFIENSFLLEAPGLVWLRNGLTSLFGAANPNHEDREQGTCSQMSLGLGRWTSSPCNQKNHFICGKLISVYLPSLDSYVIGVPLMSGVYTQTQLHALPSPPDLKQHRAEMMLFPGIWVSHGGQVFTIELVAQPSQQLTMARVQILRPYCSPNHHLVPPGCSSIVNPFTCCSVKPLCNTTGGCPSAQYWCHLVESCLPVASPCSPYHSSADGHVFTLPPRYTAMTPFYHMVADIALEIPPAPEPVHIEVMFKGKELSVFPDDVLAVQHTRKSGEFLRCTSGSDSAWRQSYISIPGPEWGGWVDVAVSGLTDEGQWLDDMSCDLRLIYEDLGHLSGPSAAVNSTPSEVSIDLSTPSSILIDAQTAVSGMQILYPVPGKENRIHLPVNIQTLIIIEILSGRNATSSWSAPVSRVGVPFLKSCPAEISEIQGVCRTDSPEAWFSSAYVMPTSQAEQTLNITASNQLSSQTLSVKIQAHMIITGLRIQPQGFHRVLVDIPQMFTTAVASGSSVKYTWVIDDLVQFAHTGEAYSVTFNKPAQYMLKVTAENPISTQYTEVKLTADVMTPLADLALLSKKEVVAVNTSNIYTVRVKLDVSIGVTIRWDFGDGSSCVNHTLVAPLERNDVPLDQTATQIYLQDNAHHVYTTPGDYTLRIQAQNKYDFIQTAVLLKVRSPLTKLLVSSKPALPKVNQTILLEASSQPSSYGIAYTWNFGDGSSEIEGPHKMTGHAFKTAGVFNISVCSNNTLSRLDSWMVVEVFETISGVHLRYNGPSELGSTTEISGSVSTGTNLRWTFHLGDGTVVKDLEKNSTSHVYRSAGNYTVRVSVWNAVSRVRQSISVEVYHLAVMGILPLECMVSGKEVNLQALVTGNVSQLTFHWSFGDSTGMSVKQGTTTVAHTFSGTGRYLIDVTVYSRAGSAHYQINRCVETLITDLNLHSTVNVAAVGEEICFDVSVLPSGGESYQFLWCNSSSCDYPVNGTSHHCFVFSEEGMHKVMVITRNQVSEKSATTTIIVQRPIAKLSIQHNGDKDVLTVNQSYYFWTEPSQNNVAIEWDFGDGSLKSEGQNLSHAFTSDGQYHVSASVFNAISKEIVGVDVEVQVPICNVIVHTNQPFAEAGREAIFTVSSNVMDNVKIFWTVDSLSPLKLGTSEYKYVFPKAGIFHVRVIVQNLVSEIETSTTIEVLERIQDVQITSQILKSMSYFPTNETITLSATLNRGTSLEYQWLAHQDGVNDIVGVGEDFKLFTSHPGDVSVRLIVANVLGEVHRNCSLRAVERTSGVHISSPLNVIAKGKPVKIAVTMKTGTDLRYVWFLDTDRSPIRTDVPFVLHVFHAVGVFELKASVGNVLGSVNATKQLTIQEPVSEIDFEVNGQSHPYFVTSNSVLKFQASVRNDQGNDLHWEWTAILWEGSAVVLGQNHTISYSFMDAGDHRVTLNVSNEISWQSVSHIVTVQDAIKGLSLRVSDAIVCENDPVTFTPTITQGSGVSFSMEFPGGTVSLKDQEDFTTSSIPVGNHTIKATANNCVSALSANITVKVVERVKGLHLVDCCFSVLEASKPVSFKASVRTRSKVTYRWNFHLDGFKTLRQTGQNVSYSPFGNGSLSVTVEARTDFCSQSMTETVQVQWPVKNVKLFILSDGPFVDHNITFFALIDGGSDLMFKWNFGDANEGIRVTTSNKEVYKYNVEGRFTVQVTVFNNISQVSAHFPVLVKKLECTQPRVTLIQEQPKIPRSRPSYFEASVDLNDCASYRTNYLWEIFTDPDCMERKVCLNNSVDVSTPLLTLPKHTLEVGDYCLKFTTGFEGTPLHHYKTTGFSVVNSPLVPLIKGGSFQIWSNQKDLILDGTESYDPDATVQETDLLKFQWDIAMDLNSSTAHYPASFLNHYIIECNGSKLILPRHLLDPESVYHFTLTIQKPGRSPISTIQHVQVREAEMLPVTVKCVSCRSVFSRSVTHSRPLALTGSCSLCDGTLQFNWTAGNTKGEVLLLNEVTTSTGYSSTDLVVRPNTLKPGFEYIFSLNVSQPATGLWGFSSIALTPEQPPKAGNCTLSPEDSVQLLQNVVSFNCSGWVDEDSSSSQMIYALQVAQCESPGTPCPWIMLYRGTQKTFGTLVPIGSTRPGHNASIITVMVTVEDNMGAKVTAIKRNLLVMVPVSDQDTTEWLKKKSQEELWALLKQGNPQDLIPYATALTSQLNQLKATSIQEVKDKVQMRGNVTQALASLSVSSLQDAAQISSALARSTAITSEIQCGDCNSQVVEAMRKMINVIRAQTRQGDVTPVDTGSNILNVLSSSMSVQNPANASGLLSRNTQHQDTAVSAFYQVGQLMRSLMWSRMPGEEALSLKAPRINAVGKRGDPTSDLLCTDPSSPCQFHIPPNLSSHLRAESPEVVQILLVVESEEIPFISSADPPISTTLAAMEFTTPQGLPIPIANLTAERAIRVTLQNKKMEVSGRVNVTLPSEGSVNFTVRAVETEPNTGLFIAFNFSSIQGSGKSSSGKVIIVVSDEQTFQPPQHTHVKELSFAFSSARPSVEETVFLTPVLNGSAKDLYVTLKNRAGVELCVSVCVFSSLCQFFSMEQRRWSTAGLSVLSTSSPDTAHCLTQHLTLFGASLFVHPDAIVLLAPSDGPSRNMVVGIVCGILLLIHLLVGLITHKLDHLESLRLSCIPLCGQSGRYRYRVLVKTGWYRGAGTSAHIGISLYGLNKSGSRHLQREGAFQRNGLDDFQVESDVNLGEIWKICIWHDNTGLDPSWYLQHVAVWDMQTDNMFFFLVEDWLSVENEKNSGLVQKVVLATCPPELRQFRRILHAQLLFGLQDHHLWLSLWERPAHSTFSRAQRVTCCALNLHLYLAAGVMWYGSVATISSGGPVADRMPMTPETILVGMTIAFVMFPLQSLLTFLFRKTKSKVAMELSLPPSPVSDIVEMDVYLSHPDISCTSFLAMPIGHESSTHEESSFESSESSKLESEFWNSSHFGTESPRSSRVEEWTSSDSMLGLAELMGPVRLLKRKRALLQLRLNSPTSELLSSEDSRSPYLKKRQLSFSEEELLPVSADPYLSSAASSGPSTSDSGRYSPNETVLSDTLESSSSEWMDPSAEKSDCDADLYKSHCSMSVCSVASTFLPSLPPDSFSTTSTTHIGVSRGGPGLMLPSWVLAVAYLLVAMLLGTCLVLVGLYGRTFSNSVLLMWLTSVLSAFFTSVLVLEPLMICVRAVYLASVVKPVDPEVEDRLAQETVVMRIGKDQGIKVRPLCGYSLLHAKEEARKVRILRNLMKNCLINMLFLLVVLMMNYQDNIQEMNGRLLHPAVKHSIISASPRQPNLTALSGWTEVWQWMDQSLTSHLHKNPSLSLIGLARLQRAKSTNLCGGNTKDTVTLMMFGAQNSGHLGQRHQSNSTTSLLTWPWSTAQSCVSSETDEMLLGNSSFFTSHILSGLKQAHWITAESHAMLVEFTQYHRETGIFLPVSILLEKTQTQRILSTISIQSVRIPGSFTGQDLNIAITALLLIFSVCFLSAEVWRMLRERAQYLTQGWRLFQLLVALLSFSAASMRFCFLSTSAACLSAHVSQPDTFTGFHSVAALAKSSSQLSAVLLMLLVAQMAGSLQFVRRWVVFGRVLHQARSEICGVALLFVLLLLLFSHTGCLLFSASVEGFRTTRQAVQSLLCLLRNRIVLRQLSEEHPVLGPLFCLTLFGLGFWLLGRLCGALLLNWYKTIRAEMYRPSMEPQDYEMVEFLIKRLKLWMGLSKIKEFRHRVKFEGMESPPSRTSQCSQFSNISSPVSPPGPRLVSSASSQVSGSSTLSESHEVQQYLDRLLPSVDSLLAGFDRVNQLTDDVLNIEEQLQIVQSRLVQNRKKQSEPQPHMPTTPKLARPSQTSLRMGLKPLQSSHDGIPQVPPHRRATHSESSLLGPSAHLTNYLSVPGRWKSQTADPEIRGFPRRRAWHSGSCHSADTIQSFAKSQGPGAIPVRPRSEEGDWTESSEDMPVKKKAWHSDPSETEKD</sequence>
<feature type="compositionally biased region" description="Low complexity" evidence="13">
    <location>
        <begin position="3114"/>
        <end position="3130"/>
    </location>
</feature>
<dbReference type="Pfam" id="PF01477">
    <property type="entry name" value="PLAT"/>
    <property type="match status" value="1"/>
</dbReference>
<organism evidence="20 21">
    <name type="scientific">Ameiurus melas</name>
    <name type="common">Black bullhead</name>
    <name type="synonym">Silurus melas</name>
    <dbReference type="NCBI Taxonomy" id="219545"/>
    <lineage>
        <taxon>Eukaryota</taxon>
        <taxon>Metazoa</taxon>
        <taxon>Chordata</taxon>
        <taxon>Craniata</taxon>
        <taxon>Vertebrata</taxon>
        <taxon>Euteleostomi</taxon>
        <taxon>Actinopterygii</taxon>
        <taxon>Neopterygii</taxon>
        <taxon>Teleostei</taxon>
        <taxon>Ostariophysi</taxon>
        <taxon>Siluriformes</taxon>
        <taxon>Ictaluridae</taxon>
        <taxon>Ameiurus</taxon>
    </lineage>
</organism>
<gene>
    <name evidence="20" type="ORF">AMELA_G00109960</name>
</gene>
<evidence type="ECO:0000256" key="11">
    <source>
        <dbReference type="ARBA" id="ARBA00023273"/>
    </source>
</evidence>
<keyword evidence="9 14" id="KW-0472">Membrane</keyword>
<keyword evidence="7 14" id="KW-1133">Transmembrane helix</keyword>
<keyword evidence="4" id="KW-1003">Cell membrane</keyword>
<dbReference type="Pfam" id="PF02010">
    <property type="entry name" value="REJ"/>
    <property type="match status" value="1"/>
</dbReference>
<dbReference type="GO" id="GO:0005261">
    <property type="term" value="F:monoatomic cation channel activity"/>
    <property type="evidence" value="ECO:0007669"/>
    <property type="project" value="TreeGrafter"/>
</dbReference>
<dbReference type="Gene3D" id="2.60.60.20">
    <property type="entry name" value="PLAT/LH2 domain"/>
    <property type="match status" value="1"/>
</dbReference>
<evidence type="ECO:0000256" key="3">
    <source>
        <dbReference type="ARBA" id="ARBA00007200"/>
    </source>
</evidence>
<dbReference type="FunFam" id="2.60.60.20:FF:000012">
    <property type="entry name" value="polycystin-1 isoform X2"/>
    <property type="match status" value="1"/>
</dbReference>
<evidence type="ECO:0000256" key="7">
    <source>
        <dbReference type="ARBA" id="ARBA00022989"/>
    </source>
</evidence>
<dbReference type="InterPro" id="IPR042060">
    <property type="entry name" value="PLAT_polycystin1"/>
</dbReference>
<dbReference type="InterPro" id="IPR000434">
    <property type="entry name" value="PC1"/>
</dbReference>
<feature type="transmembrane region" description="Helical" evidence="14">
    <location>
        <begin position="3238"/>
        <end position="3258"/>
    </location>
</feature>
<feature type="domain" description="PKD" evidence="17">
    <location>
        <begin position="926"/>
        <end position="1001"/>
    </location>
</feature>
<dbReference type="GO" id="GO:0006816">
    <property type="term" value="P:calcium ion transport"/>
    <property type="evidence" value="ECO:0007669"/>
    <property type="project" value="TreeGrafter"/>
</dbReference>
<feature type="domain" description="PLAT" evidence="18">
    <location>
        <begin position="2734"/>
        <end position="2848"/>
    </location>
</feature>
<dbReference type="InterPro" id="IPR000601">
    <property type="entry name" value="PKD_dom"/>
</dbReference>
<feature type="region of interest" description="Disordered" evidence="13">
    <location>
        <begin position="3112"/>
        <end position="3135"/>
    </location>
</feature>
<name>A0A7J6AQC2_AMEME</name>
<evidence type="ECO:0000259" key="17">
    <source>
        <dbReference type="PROSITE" id="PS50093"/>
    </source>
</evidence>
<evidence type="ECO:0000259" key="18">
    <source>
        <dbReference type="PROSITE" id="PS50095"/>
    </source>
</evidence>
<dbReference type="InterPro" id="IPR002859">
    <property type="entry name" value="PKD/REJ-like"/>
</dbReference>
<feature type="domain" description="PKD" evidence="17">
    <location>
        <begin position="1369"/>
        <end position="1431"/>
    </location>
</feature>
<evidence type="ECO:0000256" key="2">
    <source>
        <dbReference type="ARBA" id="ARBA00004651"/>
    </source>
</evidence>
<dbReference type="SUPFAM" id="SSF56436">
    <property type="entry name" value="C-type lectin-like"/>
    <property type="match status" value="1"/>
</dbReference>
<feature type="domain" description="PKD" evidence="17">
    <location>
        <begin position="667"/>
        <end position="726"/>
    </location>
</feature>
<evidence type="ECO:0000259" key="19">
    <source>
        <dbReference type="PROSITE" id="PS51111"/>
    </source>
</evidence>
<dbReference type="InterPro" id="IPR000203">
    <property type="entry name" value="GPS"/>
</dbReference>
<feature type="domain" description="PKD" evidence="17">
    <location>
        <begin position="1713"/>
        <end position="1774"/>
    </location>
</feature>
<feature type="transmembrane region" description="Helical" evidence="14">
    <location>
        <begin position="3637"/>
        <end position="3658"/>
    </location>
</feature>
<evidence type="ECO:0000313" key="21">
    <source>
        <dbReference type="Proteomes" id="UP000593565"/>
    </source>
</evidence>
<feature type="transmembrane region" description="Helical" evidence="14">
    <location>
        <begin position="2896"/>
        <end position="2916"/>
    </location>
</feature>
<feature type="transmembrane region" description="Helical" evidence="14">
    <location>
        <begin position="3208"/>
        <end position="3232"/>
    </location>
</feature>
<dbReference type="InterPro" id="IPR036392">
    <property type="entry name" value="PLAT/LH2_dom_sf"/>
</dbReference>
<dbReference type="SMART" id="SM00308">
    <property type="entry name" value="LH2"/>
    <property type="match status" value="1"/>
</dbReference>
<dbReference type="PROSITE" id="PS50093">
    <property type="entry name" value="PKD"/>
    <property type="match status" value="7"/>
</dbReference>
<evidence type="ECO:0000256" key="10">
    <source>
        <dbReference type="ARBA" id="ARBA00023180"/>
    </source>
</evidence>
<keyword evidence="5 14" id="KW-0812">Transmembrane</keyword>
<feature type="region of interest" description="Disordered" evidence="13">
    <location>
        <begin position="4007"/>
        <end position="4050"/>
    </location>
</feature>
<dbReference type="SUPFAM" id="SSF49299">
    <property type="entry name" value="PKD domain"/>
    <property type="match status" value="9"/>
</dbReference>
<dbReference type="EMBL" id="JAAGNN010000009">
    <property type="protein sequence ID" value="KAF4084786.1"/>
    <property type="molecule type" value="Genomic_DNA"/>
</dbReference>
<dbReference type="PANTHER" id="PTHR46730">
    <property type="entry name" value="POLYCYSTIN-1"/>
    <property type="match status" value="1"/>
</dbReference>
<dbReference type="InterPro" id="IPR014010">
    <property type="entry name" value="REJ_dom"/>
</dbReference>
<dbReference type="PROSITE" id="PS51111">
    <property type="entry name" value="REJ"/>
    <property type="match status" value="1"/>
</dbReference>
<evidence type="ECO:0000256" key="15">
    <source>
        <dbReference type="SAM" id="SignalP"/>
    </source>
</evidence>
<dbReference type="PROSITE" id="PS50041">
    <property type="entry name" value="C_TYPE_LECTIN_2"/>
    <property type="match status" value="1"/>
</dbReference>
<evidence type="ECO:0000256" key="12">
    <source>
        <dbReference type="PROSITE-ProRule" id="PRU00152"/>
    </source>
</evidence>
<dbReference type="InterPro" id="IPR022409">
    <property type="entry name" value="PKD/Chitinase_dom"/>
</dbReference>
<evidence type="ECO:0000256" key="1">
    <source>
        <dbReference type="ARBA" id="ARBA00004138"/>
    </source>
</evidence>
<dbReference type="InterPro" id="IPR016187">
    <property type="entry name" value="CTDL_fold"/>
</dbReference>
<keyword evidence="10" id="KW-0325">Glycoprotein</keyword>
<evidence type="ECO:0000256" key="5">
    <source>
        <dbReference type="ARBA" id="ARBA00022692"/>
    </source>
</evidence>
<comment type="caution">
    <text evidence="12">Lacks conserved residue(s) required for the propagation of feature annotation.</text>
</comment>
<comment type="similarity">
    <text evidence="3">Belongs to the polycystin family.</text>
</comment>
<feature type="domain" description="PKD" evidence="17">
    <location>
        <begin position="853"/>
        <end position="909"/>
    </location>
</feature>
<feature type="transmembrane region" description="Helical" evidence="14">
    <location>
        <begin position="3678"/>
        <end position="3699"/>
    </location>
</feature>
<evidence type="ECO:0000313" key="20">
    <source>
        <dbReference type="EMBL" id="KAF4084786.1"/>
    </source>
</evidence>
<keyword evidence="21" id="KW-1185">Reference proteome</keyword>
<dbReference type="Gene3D" id="3.10.100.10">
    <property type="entry name" value="Mannose-Binding Protein A, subunit A"/>
    <property type="match status" value="1"/>
</dbReference>
<evidence type="ECO:0008006" key="22">
    <source>
        <dbReference type="Google" id="ProtNLM"/>
    </source>
</evidence>
<dbReference type="PROSITE" id="PS50095">
    <property type="entry name" value="PLAT"/>
    <property type="match status" value="1"/>
</dbReference>
<evidence type="ECO:0000256" key="9">
    <source>
        <dbReference type="ARBA" id="ARBA00023136"/>
    </source>
</evidence>
<protein>
    <recommendedName>
        <fullName evidence="22">Polycystin-1-like</fullName>
    </recommendedName>
</protein>
<feature type="domain" description="C-type lectin" evidence="16">
    <location>
        <begin position="34"/>
        <end position="136"/>
    </location>
</feature>
<dbReference type="Pfam" id="PF20519">
    <property type="entry name" value="Polycystin_dom"/>
    <property type="match status" value="1"/>
</dbReference>
<dbReference type="InterPro" id="IPR035986">
    <property type="entry name" value="PKD_dom_sf"/>
</dbReference>
<evidence type="ECO:0000256" key="4">
    <source>
        <dbReference type="ARBA" id="ARBA00022475"/>
    </source>
</evidence>
<evidence type="ECO:0000256" key="13">
    <source>
        <dbReference type="SAM" id="MobiDB-lite"/>
    </source>
</evidence>
<feature type="compositionally biased region" description="Low complexity" evidence="13">
    <location>
        <begin position="3839"/>
        <end position="3851"/>
    </location>
</feature>
<feature type="transmembrane region" description="Helical" evidence="14">
    <location>
        <begin position="3326"/>
        <end position="3345"/>
    </location>
</feature>
<feature type="domain" description="PKD" evidence="17">
    <location>
        <begin position="1100"/>
        <end position="1172"/>
    </location>
</feature>
<accession>A0A7J6AQC2</accession>
<dbReference type="SUPFAM" id="SSF49723">
    <property type="entry name" value="Lipase/lipooxygenase domain (PLAT/LH2 domain)"/>
    <property type="match status" value="1"/>
</dbReference>
<dbReference type="CDD" id="cd01752">
    <property type="entry name" value="PLAT_polycystin"/>
    <property type="match status" value="1"/>
</dbReference>
<dbReference type="GO" id="GO:0005929">
    <property type="term" value="C:cilium"/>
    <property type="evidence" value="ECO:0007669"/>
    <property type="project" value="UniProtKB-SubCell"/>
</dbReference>
<dbReference type="CDD" id="cd00037">
    <property type="entry name" value="CLECT"/>
    <property type="match status" value="1"/>
</dbReference>
<evidence type="ECO:0000256" key="6">
    <source>
        <dbReference type="ARBA" id="ARBA00022737"/>
    </source>
</evidence>
<evidence type="ECO:0000256" key="8">
    <source>
        <dbReference type="ARBA" id="ARBA00023069"/>
    </source>
</evidence>
<dbReference type="InterPro" id="IPR046791">
    <property type="entry name" value="Polycystin_dom"/>
</dbReference>
<dbReference type="InterPro" id="IPR001304">
    <property type="entry name" value="C-type_lectin-like"/>
</dbReference>
<dbReference type="GO" id="GO:0005886">
    <property type="term" value="C:plasma membrane"/>
    <property type="evidence" value="ECO:0007669"/>
    <property type="project" value="UniProtKB-SubCell"/>
</dbReference>
<feature type="chain" id="PRO_5029563653" description="Polycystin-1-like" evidence="15">
    <location>
        <begin position="21"/>
        <end position="4050"/>
    </location>
</feature>
<dbReference type="InterPro" id="IPR016186">
    <property type="entry name" value="C-type_lectin-like/link_sf"/>
</dbReference>
<feature type="region of interest" description="Disordered" evidence="13">
    <location>
        <begin position="3810"/>
        <end position="3851"/>
    </location>
</feature>
<dbReference type="SMART" id="SM00089">
    <property type="entry name" value="PKD"/>
    <property type="match status" value="12"/>
</dbReference>
<feature type="transmembrane region" description="Helical" evidence="14">
    <location>
        <begin position="2936"/>
        <end position="2958"/>
    </location>
</feature>
<keyword evidence="15" id="KW-0732">Signal</keyword>
<dbReference type="PRINTS" id="PR00500">
    <property type="entry name" value="POLYCYSTIN1"/>
</dbReference>